<name>A0A9W9YB21_9CNID</name>
<accession>A0A9W9YB21</accession>
<comment type="caution">
    <text evidence="1">The sequence shown here is derived from an EMBL/GenBank/DDBJ whole genome shotgun (WGS) entry which is preliminary data.</text>
</comment>
<dbReference type="InterPro" id="IPR036226">
    <property type="entry name" value="LipOase_C_sf"/>
</dbReference>
<dbReference type="EMBL" id="MU827828">
    <property type="protein sequence ID" value="KAJ7321453.1"/>
    <property type="molecule type" value="Genomic_DNA"/>
</dbReference>
<dbReference type="AlphaFoldDB" id="A0A9W9YB21"/>
<organism evidence="1 2">
    <name type="scientific">Desmophyllum pertusum</name>
    <dbReference type="NCBI Taxonomy" id="174260"/>
    <lineage>
        <taxon>Eukaryota</taxon>
        <taxon>Metazoa</taxon>
        <taxon>Cnidaria</taxon>
        <taxon>Anthozoa</taxon>
        <taxon>Hexacorallia</taxon>
        <taxon>Scleractinia</taxon>
        <taxon>Caryophylliina</taxon>
        <taxon>Caryophylliidae</taxon>
        <taxon>Desmophyllum</taxon>
    </lineage>
</organism>
<keyword evidence="2" id="KW-1185">Reference proteome</keyword>
<dbReference type="Gene3D" id="3.10.450.60">
    <property type="match status" value="1"/>
</dbReference>
<protein>
    <submittedName>
        <fullName evidence="1">Uncharacterized protein</fullName>
    </submittedName>
</protein>
<reference evidence="1" key="1">
    <citation type="submission" date="2023-01" db="EMBL/GenBank/DDBJ databases">
        <title>Genome assembly of the deep-sea coral Lophelia pertusa.</title>
        <authorList>
            <person name="Herrera S."/>
            <person name="Cordes E."/>
        </authorList>
    </citation>
    <scope>NUCLEOTIDE SEQUENCE</scope>
    <source>
        <strain evidence="1">USNM1676648</strain>
        <tissue evidence="1">Polyp</tissue>
    </source>
</reference>
<sequence length="218" mass="25497">MIVLLNSPRGPPQLVNRNAIDYFWPISKLYQLAPFIKGEPIRLLNMTIEKQVLCEFQPLDMDGVVTVIYAFFRKAQAAFGDPYFKNPSDEEPFQDIIKYWMRDKVFAEQRLAGVNPMTLMRVTTDRDKVGIKWTELKKTLNQEFDWDNLIINTPNMPKITLEKAIKYRTVFVLRYPLLDYLPAMPDIMESRPGRDMWEPTSPIASLLFIQATGKIWCR</sequence>
<evidence type="ECO:0000313" key="1">
    <source>
        <dbReference type="EMBL" id="KAJ7321453.1"/>
    </source>
</evidence>
<dbReference type="OrthoDB" id="407298at2759"/>
<gene>
    <name evidence="1" type="ORF">OS493_035027</name>
</gene>
<evidence type="ECO:0000313" key="2">
    <source>
        <dbReference type="Proteomes" id="UP001163046"/>
    </source>
</evidence>
<dbReference type="SUPFAM" id="SSF48484">
    <property type="entry name" value="Lipoxigenase"/>
    <property type="match status" value="1"/>
</dbReference>
<proteinExistence type="predicted"/>
<dbReference type="Proteomes" id="UP001163046">
    <property type="component" value="Unassembled WGS sequence"/>
</dbReference>